<feature type="transmembrane region" description="Helical" evidence="1">
    <location>
        <begin position="12"/>
        <end position="34"/>
    </location>
</feature>
<dbReference type="AlphaFoldDB" id="A0A1M4UBR4"/>
<protein>
    <submittedName>
        <fullName evidence="2">Uncharacterized membrane protein YvlD, DUF360 family</fullName>
    </submittedName>
</protein>
<dbReference type="EMBL" id="FQVG01000007">
    <property type="protein sequence ID" value="SHE54086.1"/>
    <property type="molecule type" value="Genomic_DNA"/>
</dbReference>
<dbReference type="InterPro" id="IPR007165">
    <property type="entry name" value="Phage_holin_4_2"/>
</dbReference>
<evidence type="ECO:0000313" key="3">
    <source>
        <dbReference type="Proteomes" id="UP000184423"/>
    </source>
</evidence>
<proteinExistence type="predicted"/>
<sequence length="120" mass="12685">MAREIRRGENAGILSTLLKFVVNAVVLLAVSFLVPGFVVVGFWTAFLASIVITLLDYLAGTVFKIDASPFGRGLSGFIIAAVIIYLTQFFVAGVYVSIAGALIGALVIGLFDALIPTDVF</sequence>
<dbReference type="Proteomes" id="UP000184423">
    <property type="component" value="Unassembled WGS sequence"/>
</dbReference>
<evidence type="ECO:0000313" key="2">
    <source>
        <dbReference type="EMBL" id="SHE54086.1"/>
    </source>
</evidence>
<accession>A0A1M4UBR4</accession>
<gene>
    <name evidence="2" type="ORF">SAMN02746091_00606</name>
</gene>
<name>A0A1M4UBR4_9CLOT</name>
<dbReference type="Pfam" id="PF04020">
    <property type="entry name" value="Phage_holin_4_2"/>
    <property type="match status" value="1"/>
</dbReference>
<keyword evidence="3" id="KW-1185">Reference proteome</keyword>
<dbReference type="RefSeq" id="WP_073247890.1">
    <property type="nucleotide sequence ID" value="NZ_FQVG01000007.1"/>
</dbReference>
<keyword evidence="1" id="KW-0472">Membrane</keyword>
<dbReference type="PANTHER" id="PTHR37309:SF1">
    <property type="entry name" value="SLR0284 PROTEIN"/>
    <property type="match status" value="1"/>
</dbReference>
<feature type="transmembrane region" description="Helical" evidence="1">
    <location>
        <begin position="70"/>
        <end position="88"/>
    </location>
</feature>
<keyword evidence="1" id="KW-0812">Transmembrane</keyword>
<dbReference type="PANTHER" id="PTHR37309">
    <property type="entry name" value="SLR0284 PROTEIN"/>
    <property type="match status" value="1"/>
</dbReference>
<reference evidence="3" key="1">
    <citation type="submission" date="2016-11" db="EMBL/GenBank/DDBJ databases">
        <authorList>
            <person name="Varghese N."/>
            <person name="Submissions S."/>
        </authorList>
    </citation>
    <scope>NUCLEOTIDE SEQUENCE [LARGE SCALE GENOMIC DNA]</scope>
    <source>
        <strain evidence="3">DSM 10124</strain>
    </source>
</reference>
<keyword evidence="1" id="KW-1133">Transmembrane helix</keyword>
<evidence type="ECO:0000256" key="1">
    <source>
        <dbReference type="SAM" id="Phobius"/>
    </source>
</evidence>
<feature type="transmembrane region" description="Helical" evidence="1">
    <location>
        <begin position="94"/>
        <end position="115"/>
    </location>
</feature>
<organism evidence="2 3">
    <name type="scientific">Caloramator proteoclasticus DSM 10124</name>
    <dbReference type="NCBI Taxonomy" id="1121262"/>
    <lineage>
        <taxon>Bacteria</taxon>
        <taxon>Bacillati</taxon>
        <taxon>Bacillota</taxon>
        <taxon>Clostridia</taxon>
        <taxon>Eubacteriales</taxon>
        <taxon>Clostridiaceae</taxon>
        <taxon>Caloramator</taxon>
    </lineage>
</organism>